<dbReference type="SUPFAM" id="SSF52161">
    <property type="entry name" value="Ribosomal protein L13"/>
    <property type="match status" value="1"/>
</dbReference>
<dbReference type="GO" id="GO:0003729">
    <property type="term" value="F:mRNA binding"/>
    <property type="evidence" value="ECO:0007669"/>
    <property type="project" value="TreeGrafter"/>
</dbReference>
<evidence type="ECO:0000313" key="5">
    <source>
        <dbReference type="EMBL" id="MBO8427121.1"/>
    </source>
</evidence>
<evidence type="ECO:0000256" key="3">
    <source>
        <dbReference type="ARBA" id="ARBA00023274"/>
    </source>
</evidence>
<protein>
    <recommendedName>
        <fullName evidence="4">Large ribosomal subunit protein uL13</fullName>
    </recommendedName>
</protein>
<comment type="similarity">
    <text evidence="1 4">Belongs to the universal ribosomal protein uL13 family.</text>
</comment>
<evidence type="ECO:0000256" key="2">
    <source>
        <dbReference type="ARBA" id="ARBA00022980"/>
    </source>
</evidence>
<dbReference type="Gene3D" id="3.90.1180.10">
    <property type="entry name" value="Ribosomal protein L13"/>
    <property type="match status" value="1"/>
</dbReference>
<proteinExistence type="inferred from homology"/>
<dbReference type="GO" id="GO:0006412">
    <property type="term" value="P:translation"/>
    <property type="evidence" value="ECO:0007669"/>
    <property type="project" value="UniProtKB-UniRule"/>
</dbReference>
<comment type="function">
    <text evidence="4">This protein is one of the early assembly proteins of the 50S ribosomal subunit, although it is not seen to bind rRNA by itself. It is important during the early stages of 50S assembly.</text>
</comment>
<name>A0A9D9DH94_9BACL</name>
<dbReference type="InterPro" id="IPR005822">
    <property type="entry name" value="Ribosomal_uL13"/>
</dbReference>
<accession>A0A9D9DH94</accession>
<comment type="caution">
    <text evidence="5">The sequence shown here is derived from an EMBL/GenBank/DDBJ whole genome shotgun (WGS) entry which is preliminary data.</text>
</comment>
<dbReference type="GO" id="GO:0022625">
    <property type="term" value="C:cytosolic large ribosomal subunit"/>
    <property type="evidence" value="ECO:0007669"/>
    <property type="project" value="TreeGrafter"/>
</dbReference>
<keyword evidence="2 4" id="KW-0689">Ribosomal protein</keyword>
<dbReference type="AlphaFoldDB" id="A0A9D9DH94"/>
<dbReference type="PANTHER" id="PTHR11545">
    <property type="entry name" value="RIBOSOMAL PROTEIN L13"/>
    <property type="match status" value="1"/>
</dbReference>
<reference evidence="5" key="1">
    <citation type="submission" date="2020-10" db="EMBL/GenBank/DDBJ databases">
        <authorList>
            <person name="Gilroy R."/>
        </authorList>
    </citation>
    <scope>NUCLEOTIDE SEQUENCE</scope>
    <source>
        <strain evidence="5">11159</strain>
    </source>
</reference>
<reference evidence="5" key="2">
    <citation type="journal article" date="2021" name="PeerJ">
        <title>Extensive microbial diversity within the chicken gut microbiome revealed by metagenomics and culture.</title>
        <authorList>
            <person name="Gilroy R."/>
            <person name="Ravi A."/>
            <person name="Getino M."/>
            <person name="Pursley I."/>
            <person name="Horton D.L."/>
            <person name="Alikhan N.F."/>
            <person name="Baker D."/>
            <person name="Gharbi K."/>
            <person name="Hall N."/>
            <person name="Watson M."/>
            <person name="Adriaenssens E.M."/>
            <person name="Foster-Nyarko E."/>
            <person name="Jarju S."/>
            <person name="Secka A."/>
            <person name="Antonio M."/>
            <person name="Oren A."/>
            <person name="Chaudhuri R.R."/>
            <person name="La Ragione R."/>
            <person name="Hildebrand F."/>
            <person name="Pallen M.J."/>
        </authorList>
    </citation>
    <scope>NUCLEOTIDE SEQUENCE</scope>
    <source>
        <strain evidence="5">11159</strain>
    </source>
</reference>
<dbReference type="Proteomes" id="UP000823613">
    <property type="component" value="Unassembled WGS sequence"/>
</dbReference>
<dbReference type="EMBL" id="JADIMY010000017">
    <property type="protein sequence ID" value="MBO8427121.1"/>
    <property type="molecule type" value="Genomic_DNA"/>
</dbReference>
<keyword evidence="3 4" id="KW-0687">Ribonucleoprotein</keyword>
<dbReference type="InterPro" id="IPR005823">
    <property type="entry name" value="Ribosomal_uL13_bac-type"/>
</dbReference>
<dbReference type="GO" id="GO:0003735">
    <property type="term" value="F:structural constituent of ribosome"/>
    <property type="evidence" value="ECO:0007669"/>
    <property type="project" value="InterPro"/>
</dbReference>
<sequence>MNRQTTNLKKEEITRKWYIVDAKDKPLGRLASEIAIVLMGKDKPSYTPNQDCGDYVIVINASKVSVSGTNKPINKKYYNVSGYNGGLRTRTLKEMLEKYPCELMERVVWGMIPKGRLGRQIYKKLFVYADENHKQGAQNPTPLTFKSLGGK</sequence>
<evidence type="ECO:0000256" key="4">
    <source>
        <dbReference type="HAMAP-Rule" id="MF_01366"/>
    </source>
</evidence>
<evidence type="ECO:0000313" key="6">
    <source>
        <dbReference type="Proteomes" id="UP000823613"/>
    </source>
</evidence>
<evidence type="ECO:0000256" key="1">
    <source>
        <dbReference type="ARBA" id="ARBA00006227"/>
    </source>
</evidence>
<dbReference type="GO" id="GO:0017148">
    <property type="term" value="P:negative regulation of translation"/>
    <property type="evidence" value="ECO:0007669"/>
    <property type="project" value="TreeGrafter"/>
</dbReference>
<dbReference type="Pfam" id="PF00572">
    <property type="entry name" value="Ribosomal_L13"/>
    <property type="match status" value="1"/>
</dbReference>
<dbReference type="PIRSF" id="PIRSF002181">
    <property type="entry name" value="Ribosomal_L13"/>
    <property type="match status" value="1"/>
</dbReference>
<gene>
    <name evidence="4 5" type="primary">rplM</name>
    <name evidence="5" type="ORF">IAC58_00975</name>
</gene>
<dbReference type="HAMAP" id="MF_01366">
    <property type="entry name" value="Ribosomal_uL13"/>
    <property type="match status" value="1"/>
</dbReference>
<dbReference type="NCBIfam" id="TIGR01066">
    <property type="entry name" value="rplM_bact"/>
    <property type="match status" value="1"/>
</dbReference>
<dbReference type="CDD" id="cd00392">
    <property type="entry name" value="Ribosomal_L13"/>
    <property type="match status" value="1"/>
</dbReference>
<dbReference type="InterPro" id="IPR036899">
    <property type="entry name" value="Ribosomal_uL13_sf"/>
</dbReference>
<comment type="subunit">
    <text evidence="4">Part of the 50S ribosomal subunit.</text>
</comment>
<organism evidence="5 6">
    <name type="scientific">Candidatus Onthovivens merdipullorum</name>
    <dbReference type="NCBI Taxonomy" id="2840889"/>
    <lineage>
        <taxon>Bacteria</taxon>
        <taxon>Bacillati</taxon>
        <taxon>Bacillota</taxon>
        <taxon>Bacilli</taxon>
        <taxon>Bacillales</taxon>
        <taxon>Candidatus Onthovivens</taxon>
    </lineage>
</organism>
<dbReference type="PANTHER" id="PTHR11545:SF2">
    <property type="entry name" value="LARGE RIBOSOMAL SUBUNIT PROTEIN UL13M"/>
    <property type="match status" value="1"/>
</dbReference>